<name>A0A4R4DWI6_9BACT</name>
<comment type="caution">
    <text evidence="1">The sequence shown here is derived from an EMBL/GenBank/DDBJ whole genome shotgun (WGS) entry which is preliminary data.</text>
</comment>
<dbReference type="SUPFAM" id="SSF82602">
    <property type="entry name" value="Nuclease A inhibitor (NuiA)"/>
    <property type="match status" value="1"/>
</dbReference>
<gene>
    <name evidence="1" type="ORF">E0486_13450</name>
</gene>
<keyword evidence="2" id="KW-1185">Reference proteome</keyword>
<dbReference type="EMBL" id="SKFH01000025">
    <property type="protein sequence ID" value="TCZ68619.1"/>
    <property type="molecule type" value="Genomic_DNA"/>
</dbReference>
<protein>
    <submittedName>
        <fullName evidence="1">Sugar-non-specific nuclease inhibitor NuiA-like protein</fullName>
    </submittedName>
</protein>
<dbReference type="Pfam" id="PF07924">
    <property type="entry name" value="NuiA"/>
    <property type="match status" value="1"/>
</dbReference>
<evidence type="ECO:0000313" key="2">
    <source>
        <dbReference type="Proteomes" id="UP000295164"/>
    </source>
</evidence>
<reference evidence="1 2" key="1">
    <citation type="submission" date="2019-03" db="EMBL/GenBank/DDBJ databases">
        <authorList>
            <person name="Kim M.K.M."/>
        </authorList>
    </citation>
    <scope>NUCLEOTIDE SEQUENCE [LARGE SCALE GENOMIC DNA]</scope>
    <source>
        <strain evidence="1 2">17J68-15</strain>
    </source>
</reference>
<dbReference type="OrthoDB" id="852327at2"/>
<dbReference type="RefSeq" id="WP_131852699.1">
    <property type="nucleotide sequence ID" value="NZ_SKFH01000025.1"/>
</dbReference>
<proteinExistence type="predicted"/>
<dbReference type="Gene3D" id="3.40.1460.10">
    <property type="entry name" value="Nuclease A inhibitor-like"/>
    <property type="match status" value="1"/>
</dbReference>
<dbReference type="Proteomes" id="UP000295164">
    <property type="component" value="Unassembled WGS sequence"/>
</dbReference>
<accession>A0A4R4DWI6</accession>
<evidence type="ECO:0000313" key="1">
    <source>
        <dbReference type="EMBL" id="TCZ68619.1"/>
    </source>
</evidence>
<dbReference type="InterPro" id="IPR012489">
    <property type="entry name" value="NucleaseA_inhib-like"/>
</dbReference>
<organism evidence="1 2">
    <name type="scientific">Flaviaesturariibacter aridisoli</name>
    <dbReference type="NCBI Taxonomy" id="2545761"/>
    <lineage>
        <taxon>Bacteria</taxon>
        <taxon>Pseudomonadati</taxon>
        <taxon>Bacteroidota</taxon>
        <taxon>Chitinophagia</taxon>
        <taxon>Chitinophagales</taxon>
        <taxon>Chitinophagaceae</taxon>
        <taxon>Flaviaestuariibacter</taxon>
    </lineage>
</organism>
<sequence length="128" mass="13903">MNPALTALAAAADGLFFISETDAPFEAFQVEPGEDTEAALRRLSGKEKTAPVEIQEAGYFFRNHTRAPDPGPEADARAARFQALLRQLQQTLADLKVYRVGTIQVDAFLLGSLPDGTRGGLRTRLVET</sequence>
<dbReference type="AlphaFoldDB" id="A0A4R4DWI6"/>
<dbReference type="InterPro" id="IPR036587">
    <property type="entry name" value="NucleaseA_inhib-like_sf"/>
</dbReference>